<protein>
    <recommendedName>
        <fullName evidence="4">DUF4184 family protein</fullName>
    </recommendedName>
</protein>
<dbReference type="EMBL" id="JBHTAX010000004">
    <property type="protein sequence ID" value="MFC7192197.1"/>
    <property type="molecule type" value="Genomic_DNA"/>
</dbReference>
<gene>
    <name evidence="2" type="ORF">ACFQL7_21850</name>
</gene>
<keyword evidence="1" id="KW-0472">Membrane</keyword>
<evidence type="ECO:0000313" key="2">
    <source>
        <dbReference type="EMBL" id="MFC7192197.1"/>
    </source>
</evidence>
<feature type="transmembrane region" description="Helical" evidence="1">
    <location>
        <begin position="52"/>
        <end position="74"/>
    </location>
</feature>
<keyword evidence="1" id="KW-0812">Transmembrane</keyword>
<keyword evidence="3" id="KW-1185">Reference proteome</keyword>
<evidence type="ECO:0000313" key="3">
    <source>
        <dbReference type="Proteomes" id="UP001596417"/>
    </source>
</evidence>
<dbReference type="Proteomes" id="UP001596417">
    <property type="component" value="Unassembled WGS sequence"/>
</dbReference>
<organism evidence="2 3">
    <name type="scientific">Halocatena marina</name>
    <dbReference type="NCBI Taxonomy" id="2934937"/>
    <lineage>
        <taxon>Archaea</taxon>
        <taxon>Methanobacteriati</taxon>
        <taxon>Methanobacteriota</taxon>
        <taxon>Stenosarchaea group</taxon>
        <taxon>Halobacteria</taxon>
        <taxon>Halobacteriales</taxon>
        <taxon>Natronomonadaceae</taxon>
        <taxon>Halocatena</taxon>
    </lineage>
</organism>
<feature type="transmembrane region" description="Helical" evidence="1">
    <location>
        <begin position="135"/>
        <end position="158"/>
    </location>
</feature>
<evidence type="ECO:0008006" key="4">
    <source>
        <dbReference type="Google" id="ProtNLM"/>
    </source>
</evidence>
<reference evidence="2 3" key="1">
    <citation type="journal article" date="2019" name="Int. J. Syst. Evol. Microbiol.">
        <title>The Global Catalogue of Microorganisms (GCM) 10K type strain sequencing project: providing services to taxonomists for standard genome sequencing and annotation.</title>
        <authorList>
            <consortium name="The Broad Institute Genomics Platform"/>
            <consortium name="The Broad Institute Genome Sequencing Center for Infectious Disease"/>
            <person name="Wu L."/>
            <person name="Ma J."/>
        </authorList>
    </citation>
    <scope>NUCLEOTIDE SEQUENCE [LARGE SCALE GENOMIC DNA]</scope>
    <source>
        <strain evidence="2 3">RDMS1</strain>
    </source>
</reference>
<dbReference type="GeneID" id="76201864"/>
<keyword evidence="1" id="KW-1133">Transmembrane helix</keyword>
<name>A0ABD5YW93_9EURY</name>
<feature type="transmembrane region" description="Helical" evidence="1">
    <location>
        <begin position="95"/>
        <end position="115"/>
    </location>
</feature>
<comment type="caution">
    <text evidence="2">The sequence shown here is derived from an EMBL/GenBank/DDBJ whole genome shotgun (WGS) entry which is preliminary data.</text>
</comment>
<accession>A0ABD5YW93</accession>
<sequence length="246" mass="27183">MPFTLYHLGPVLVFGLPFRNRIDLATLCIASVVLDTWPALVLFGVLPGPYHWIWHTYLGAAVITGMLTSGIVLGARRFPTQFDRFRIGQRKRTEIASTALVGTWLHVTFDSITHPTMNPFAPVVGNPFSVYLSPMYLTLFCDITLIIGLAWLVMLYTINTRSAEETSRTPSSTSSDGLVAVGPLQLMSSSIRHRLIGTIIVFISVGVLLLVDPTHTVIRSVTWSVAGGVMLFNGLYLTGIRFQWTD</sequence>
<dbReference type="RefSeq" id="WP_264556275.1">
    <property type="nucleotide sequence ID" value="NZ_CP109980.1"/>
</dbReference>
<feature type="transmembrane region" description="Helical" evidence="1">
    <location>
        <begin position="195"/>
        <end position="211"/>
    </location>
</feature>
<evidence type="ECO:0000256" key="1">
    <source>
        <dbReference type="SAM" id="Phobius"/>
    </source>
</evidence>
<dbReference type="AlphaFoldDB" id="A0ABD5YW93"/>
<feature type="transmembrane region" description="Helical" evidence="1">
    <location>
        <begin position="217"/>
        <end position="237"/>
    </location>
</feature>
<proteinExistence type="predicted"/>